<dbReference type="AlphaFoldDB" id="A0A9P3LSY6"/>
<dbReference type="PANTHER" id="PTHR34724">
    <property type="entry name" value="OS12G0596101 PROTEIN"/>
    <property type="match status" value="1"/>
</dbReference>
<dbReference type="PANTHER" id="PTHR34724:SF2">
    <property type="entry name" value="OS12G0596101 PROTEIN"/>
    <property type="match status" value="1"/>
</dbReference>
<reference evidence="3" key="1">
    <citation type="submission" date="2021-11" db="EMBL/GenBank/DDBJ databases">
        <authorList>
            <person name="Herlambang A."/>
            <person name="Guo Y."/>
            <person name="Takashima Y."/>
            <person name="Nishizawa T."/>
        </authorList>
    </citation>
    <scope>NUCLEOTIDE SEQUENCE</scope>
    <source>
        <strain evidence="3">E1425</strain>
    </source>
</reference>
<evidence type="ECO:0000256" key="2">
    <source>
        <dbReference type="SAM" id="MobiDB-lite"/>
    </source>
</evidence>
<protein>
    <submittedName>
        <fullName evidence="3">Uncharacterized protein</fullName>
    </submittedName>
</protein>
<feature type="compositionally biased region" description="Basic and acidic residues" evidence="2">
    <location>
        <begin position="121"/>
        <end position="130"/>
    </location>
</feature>
<evidence type="ECO:0000313" key="4">
    <source>
        <dbReference type="Proteomes" id="UP000827284"/>
    </source>
</evidence>
<organism evidence="3 4">
    <name type="scientific">Entomortierella parvispora</name>
    <dbReference type="NCBI Taxonomy" id="205924"/>
    <lineage>
        <taxon>Eukaryota</taxon>
        <taxon>Fungi</taxon>
        <taxon>Fungi incertae sedis</taxon>
        <taxon>Mucoromycota</taxon>
        <taxon>Mortierellomycotina</taxon>
        <taxon>Mortierellomycetes</taxon>
        <taxon>Mortierellales</taxon>
        <taxon>Mortierellaceae</taxon>
        <taxon>Entomortierella</taxon>
    </lineage>
</organism>
<proteinExistence type="predicted"/>
<name>A0A9P3LSY6_9FUNG</name>
<reference evidence="3" key="2">
    <citation type="journal article" date="2022" name="Microbiol. Resour. Announc.">
        <title>Whole-Genome Sequence of Entomortierella parvispora E1425, a Mucoromycotan Fungus Associated with Burkholderiaceae-Related Endosymbiotic Bacteria.</title>
        <authorList>
            <person name="Herlambang A."/>
            <person name="Guo Y."/>
            <person name="Takashima Y."/>
            <person name="Narisawa K."/>
            <person name="Ohta H."/>
            <person name="Nishizawa T."/>
        </authorList>
    </citation>
    <scope>NUCLEOTIDE SEQUENCE</scope>
    <source>
        <strain evidence="3">E1425</strain>
    </source>
</reference>
<evidence type="ECO:0000313" key="3">
    <source>
        <dbReference type="EMBL" id="GJJ69458.1"/>
    </source>
</evidence>
<gene>
    <name evidence="3" type="ORF">EMPS_01804</name>
</gene>
<comment type="caution">
    <text evidence="3">The sequence shown here is derived from an EMBL/GenBank/DDBJ whole genome shotgun (WGS) entry which is preliminary data.</text>
</comment>
<dbReference type="OrthoDB" id="88410at2759"/>
<feature type="coiled-coil region" evidence="1">
    <location>
        <begin position="155"/>
        <end position="189"/>
    </location>
</feature>
<dbReference type="Proteomes" id="UP000827284">
    <property type="component" value="Unassembled WGS sequence"/>
</dbReference>
<dbReference type="EMBL" id="BQFW01000002">
    <property type="protein sequence ID" value="GJJ69458.1"/>
    <property type="molecule type" value="Genomic_DNA"/>
</dbReference>
<feature type="region of interest" description="Disordered" evidence="2">
    <location>
        <begin position="80"/>
        <end position="133"/>
    </location>
</feature>
<keyword evidence="4" id="KW-1185">Reference proteome</keyword>
<accession>A0A9P3LSY6</accession>
<sequence>MCKRITCQDCGKFTWTGCGLHITEVLEGLPLEQICKCDDDFDSEKKWQIPRDVAPLVGDAAAIASLNPAPAGLSRPAPRYPLAFNPSSSSSTPDAGPISSAAAQPVPDLVTHANPMSPDQEGAHVGEAHCPDPSPVEYRLSKISSTSATVAAVRMAQQAAALEELRRIKQRKEQELKEANENALQKLLQGLTDASDKQEDA</sequence>
<evidence type="ECO:0000256" key="1">
    <source>
        <dbReference type="SAM" id="Coils"/>
    </source>
</evidence>
<keyword evidence="1" id="KW-0175">Coiled coil</keyword>